<dbReference type="KEGG" id="vg:62680940"/>
<dbReference type="EMBL" id="MT952005">
    <property type="protein sequence ID" value="QOI69654.1"/>
    <property type="molecule type" value="Genomic_DNA"/>
</dbReference>
<reference evidence="1 2" key="1">
    <citation type="submission" date="2020-09" db="EMBL/GenBank/DDBJ databases">
        <authorList>
            <person name="Qin H."/>
            <person name="Tong Y."/>
            <person name="Fan H."/>
            <person name="Song L."/>
            <person name="An X."/>
            <person name="Hu Y."/>
        </authorList>
    </citation>
    <scope>NUCLEOTIDE SEQUENCE [LARGE SCALE GENOMIC DNA]</scope>
</reference>
<accession>A0A7L8ZLE1</accession>
<name>A0A7L8ZLE1_9CAUD</name>
<evidence type="ECO:0000313" key="1">
    <source>
        <dbReference type="EMBL" id="QOI69654.1"/>
    </source>
</evidence>
<keyword evidence="2" id="KW-1185">Reference proteome</keyword>
<evidence type="ECO:0000313" key="2">
    <source>
        <dbReference type="Proteomes" id="UP000593732"/>
    </source>
</evidence>
<protein>
    <submittedName>
        <fullName evidence="1">Uncharacterized protein</fullName>
    </submittedName>
</protein>
<organism evidence="1 2">
    <name type="scientific">Aeromonas phage BUCT551</name>
    <dbReference type="NCBI Taxonomy" id="2776735"/>
    <lineage>
        <taxon>Viruses</taxon>
        <taxon>Duplodnaviria</taxon>
        <taxon>Heunggongvirae</taxon>
        <taxon>Uroviricota</taxon>
        <taxon>Caudoviricetes</taxon>
        <taxon>Casjensviridae</taxon>
        <taxon>Sharonstreetvirus</taxon>
        <taxon>Sharonstreetvirus BUCT551</taxon>
    </lineage>
</organism>
<proteinExistence type="predicted"/>
<sequence>MASAALAISQAAKPKPCCVRCHRDGVAVITQSGLCQSCSTKLEGIAAGLTPVMRPEPIKFIPNV</sequence>
<dbReference type="Proteomes" id="UP000593732">
    <property type="component" value="Segment"/>
</dbReference>
<dbReference type="GeneID" id="62680940"/>
<dbReference type="RefSeq" id="YP_009998354.1">
    <property type="nucleotide sequence ID" value="NC_052986.1"/>
</dbReference>